<dbReference type="SUPFAM" id="SSF55383">
    <property type="entry name" value="Copper amine oxidase, domain N"/>
    <property type="match status" value="1"/>
</dbReference>
<dbReference type="EMBL" id="FNBG01000003">
    <property type="protein sequence ID" value="SDE87353.1"/>
    <property type="molecule type" value="Genomic_DNA"/>
</dbReference>
<dbReference type="STRING" id="670482.SAMN04488542_10347"/>
<evidence type="ECO:0000313" key="3">
    <source>
        <dbReference type="EMBL" id="SDE87353.1"/>
    </source>
</evidence>
<keyword evidence="1" id="KW-0732">Signal</keyword>
<dbReference type="Pfam" id="PF07833">
    <property type="entry name" value="Cu_amine_oxidN1"/>
    <property type="match status" value="1"/>
</dbReference>
<keyword evidence="4" id="KW-1185">Reference proteome</keyword>
<dbReference type="InterPro" id="IPR012854">
    <property type="entry name" value="Cu_amine_oxidase-like_N"/>
</dbReference>
<dbReference type="AlphaFoldDB" id="A0A1G7GGZ8"/>
<name>A0A1G7GGZ8_9BACL</name>
<dbReference type="Proteomes" id="UP000198972">
    <property type="component" value="Unassembled WGS sequence"/>
</dbReference>
<protein>
    <submittedName>
        <fullName evidence="3">Copper amine oxidase N-terminal domain-containing protein</fullName>
    </submittedName>
</protein>
<sequence>MNLKSILIKTCILTGCMTSLLFSQNSSQATAQTVSSSHQAQNISIIIQGSSYSVQSQPFLRNGTVYIPLREVSNGLSSAVTWNSQNKQITISQPGQKIIMTLGKATATRNNKEVKLANTPIIKNNQVYVSIRSVAELMQAKVNWNSRDQFVEVTPNTSLMMVRGPSHFYWLNRTNGEVHYASSSIAEAKLAGIMTLDIKGFSNLDLVSSGKLEQLILTDSYGEPMINTNLYSALMVNGSLVKQTKVHYWQRFVFNVTYLGDRPVMTDGKMLYVLDSAGEVKLEYDLVKIVGLDEIYSVEGIGEGFALVRPNSTGLLTLINLQTLDTVQLYKQLNGQEQEYAEHNDVPYHGDEIKFEREKDGVLFFSYNSIFDGQKHNFTYKLDEK</sequence>
<dbReference type="Gene3D" id="3.30.457.10">
    <property type="entry name" value="Copper amine oxidase-like, N-terminal domain"/>
    <property type="match status" value="1"/>
</dbReference>
<reference evidence="3 4" key="1">
    <citation type="submission" date="2016-10" db="EMBL/GenBank/DDBJ databases">
        <authorList>
            <person name="de Groot N.N."/>
        </authorList>
    </citation>
    <scope>NUCLEOTIDE SEQUENCE [LARGE SCALE GENOMIC DNA]</scope>
    <source>
        <strain evidence="3 4">DSM 28129</strain>
    </source>
</reference>
<dbReference type="RefSeq" id="WP_091226996.1">
    <property type="nucleotide sequence ID" value="NZ_FNBG01000003.1"/>
</dbReference>
<evidence type="ECO:0000259" key="2">
    <source>
        <dbReference type="Pfam" id="PF07833"/>
    </source>
</evidence>
<proteinExistence type="predicted"/>
<accession>A0A1G7GGZ8</accession>
<dbReference type="InterPro" id="IPR036582">
    <property type="entry name" value="Mao_N_sf"/>
</dbReference>
<feature type="domain" description="Copper amine oxidase-like N-terminal" evidence="2">
    <location>
        <begin position="47"/>
        <end position="152"/>
    </location>
</feature>
<feature type="signal peptide" evidence="1">
    <location>
        <begin position="1"/>
        <end position="31"/>
    </location>
</feature>
<gene>
    <name evidence="3" type="ORF">SAMN04488542_10347</name>
</gene>
<organism evidence="3 4">
    <name type="scientific">Fontibacillus panacisegetis</name>
    <dbReference type="NCBI Taxonomy" id="670482"/>
    <lineage>
        <taxon>Bacteria</taxon>
        <taxon>Bacillati</taxon>
        <taxon>Bacillota</taxon>
        <taxon>Bacilli</taxon>
        <taxon>Bacillales</taxon>
        <taxon>Paenibacillaceae</taxon>
        <taxon>Fontibacillus</taxon>
    </lineage>
</organism>
<feature type="chain" id="PRO_5011752631" evidence="1">
    <location>
        <begin position="32"/>
        <end position="385"/>
    </location>
</feature>
<evidence type="ECO:0000256" key="1">
    <source>
        <dbReference type="SAM" id="SignalP"/>
    </source>
</evidence>
<dbReference type="OrthoDB" id="2578443at2"/>
<evidence type="ECO:0000313" key="4">
    <source>
        <dbReference type="Proteomes" id="UP000198972"/>
    </source>
</evidence>